<dbReference type="Proteomes" id="UP000664417">
    <property type="component" value="Unassembled WGS sequence"/>
</dbReference>
<dbReference type="AlphaFoldDB" id="A0A8J7QDL0"/>
<evidence type="ECO:0000313" key="1">
    <source>
        <dbReference type="EMBL" id="MBO1322194.1"/>
    </source>
</evidence>
<sequence>MESEISSKIVQTVRDYKGSAPVETVELRTGIGEGSLREIVGRSKILSIDPDKKIVIFKQRKNTQK</sequence>
<gene>
    <name evidence="1" type="ORF">J3U88_27215</name>
</gene>
<accession>A0A8J7QDL0</accession>
<dbReference type="RefSeq" id="WP_207862167.1">
    <property type="nucleotide sequence ID" value="NZ_JAFREP010000032.1"/>
</dbReference>
<reference evidence="1" key="1">
    <citation type="submission" date="2021-03" db="EMBL/GenBank/DDBJ databases">
        <authorList>
            <person name="Wang G."/>
        </authorList>
    </citation>
    <scope>NUCLEOTIDE SEQUENCE</scope>
    <source>
        <strain evidence="1">KCTC 12899</strain>
    </source>
</reference>
<keyword evidence="2" id="KW-1185">Reference proteome</keyword>
<proteinExistence type="predicted"/>
<comment type="caution">
    <text evidence="1">The sequence shown here is derived from an EMBL/GenBank/DDBJ whole genome shotgun (WGS) entry which is preliminary data.</text>
</comment>
<organism evidence="1 2">
    <name type="scientific">Acanthopleuribacter pedis</name>
    <dbReference type="NCBI Taxonomy" id="442870"/>
    <lineage>
        <taxon>Bacteria</taxon>
        <taxon>Pseudomonadati</taxon>
        <taxon>Acidobacteriota</taxon>
        <taxon>Holophagae</taxon>
        <taxon>Acanthopleuribacterales</taxon>
        <taxon>Acanthopleuribacteraceae</taxon>
        <taxon>Acanthopleuribacter</taxon>
    </lineage>
</organism>
<dbReference type="EMBL" id="JAFREP010000032">
    <property type="protein sequence ID" value="MBO1322194.1"/>
    <property type="molecule type" value="Genomic_DNA"/>
</dbReference>
<name>A0A8J7QDL0_9BACT</name>
<protein>
    <submittedName>
        <fullName evidence="1">Uncharacterized protein</fullName>
    </submittedName>
</protein>
<evidence type="ECO:0000313" key="2">
    <source>
        <dbReference type="Proteomes" id="UP000664417"/>
    </source>
</evidence>